<proteinExistence type="predicted"/>
<gene>
    <name evidence="2" type="ORF">H9633_03295</name>
</gene>
<evidence type="ECO:0000313" key="2">
    <source>
        <dbReference type="EMBL" id="MBD8011325.1"/>
    </source>
</evidence>
<evidence type="ECO:0000313" key="3">
    <source>
        <dbReference type="Proteomes" id="UP000611521"/>
    </source>
</evidence>
<evidence type="ECO:0000259" key="1">
    <source>
        <dbReference type="Pfam" id="PF01636"/>
    </source>
</evidence>
<sequence length="257" mass="28350">MMHIMDRTGTSLAYVKLGVNALTCARVRAETASLSELSSRRLQGVVVPEVIDSGTWDDLDYLIMSPVHDGPPAEPSLTRRRRASESLVGAFPSYDSSVADAPWWTNALSSLETKRGDSDAERLMSAAARLQDKFGRVTLRHGACHGDWTPWNMAARDDDAIAVWDWERFAENRPAGWDALHFHVASYRGDAATGLRSARRHLAEIITGVSHPHEREAILATYLLHRGCTFLADRQEAAGAPNGPLGRWLLPALEELV</sequence>
<dbReference type="RefSeq" id="WP_191712082.1">
    <property type="nucleotide sequence ID" value="NZ_JACSPX010000001.1"/>
</dbReference>
<accession>A0ABR8W2S9</accession>
<dbReference type="InterPro" id="IPR011009">
    <property type="entry name" value="Kinase-like_dom_sf"/>
</dbReference>
<comment type="caution">
    <text evidence="2">The sequence shown here is derived from an EMBL/GenBank/DDBJ whole genome shotgun (WGS) entry which is preliminary data.</text>
</comment>
<dbReference type="EMBL" id="JACSPX010000001">
    <property type="protein sequence ID" value="MBD8011325.1"/>
    <property type="molecule type" value="Genomic_DNA"/>
</dbReference>
<dbReference type="Proteomes" id="UP000611521">
    <property type="component" value="Unassembled WGS sequence"/>
</dbReference>
<dbReference type="InterPro" id="IPR002575">
    <property type="entry name" value="Aminoglycoside_PTrfase"/>
</dbReference>
<name>A0ABR8W2S9_9MICO</name>
<dbReference type="SUPFAM" id="SSF56112">
    <property type="entry name" value="Protein kinase-like (PK-like)"/>
    <property type="match status" value="1"/>
</dbReference>
<reference evidence="2 3" key="1">
    <citation type="submission" date="2020-08" db="EMBL/GenBank/DDBJ databases">
        <title>A Genomic Blueprint of the Chicken Gut Microbiome.</title>
        <authorList>
            <person name="Gilroy R."/>
            <person name="Ravi A."/>
            <person name="Getino M."/>
            <person name="Pursley I."/>
            <person name="Horton D.L."/>
            <person name="Alikhan N.-F."/>
            <person name="Baker D."/>
            <person name="Gharbi K."/>
            <person name="Hall N."/>
            <person name="Watson M."/>
            <person name="Adriaenssens E.M."/>
            <person name="Foster-Nyarko E."/>
            <person name="Jarju S."/>
            <person name="Secka A."/>
            <person name="Antonio M."/>
            <person name="Oren A."/>
            <person name="Chaudhuri R."/>
            <person name="La Ragione R.M."/>
            <person name="Hildebrand F."/>
            <person name="Pallen M.J."/>
        </authorList>
    </citation>
    <scope>NUCLEOTIDE SEQUENCE [LARGE SCALE GENOMIC DNA]</scope>
    <source>
        <strain evidence="2 3">Re1</strain>
    </source>
</reference>
<dbReference type="Pfam" id="PF01636">
    <property type="entry name" value="APH"/>
    <property type="match status" value="1"/>
</dbReference>
<keyword evidence="3" id="KW-1185">Reference proteome</keyword>
<organism evidence="2 3">
    <name type="scientific">Microbacterium commune</name>
    <dbReference type="NCBI Taxonomy" id="2762219"/>
    <lineage>
        <taxon>Bacteria</taxon>
        <taxon>Bacillati</taxon>
        <taxon>Actinomycetota</taxon>
        <taxon>Actinomycetes</taxon>
        <taxon>Micrococcales</taxon>
        <taxon>Microbacteriaceae</taxon>
        <taxon>Microbacterium</taxon>
    </lineage>
</organism>
<protein>
    <submittedName>
        <fullName evidence="2">Phosphotransferase</fullName>
    </submittedName>
</protein>
<feature type="domain" description="Aminoglycoside phosphotransferase" evidence="1">
    <location>
        <begin position="25"/>
        <end position="169"/>
    </location>
</feature>